<evidence type="ECO:0000313" key="6">
    <source>
        <dbReference type="EMBL" id="MFD1514350.1"/>
    </source>
</evidence>
<evidence type="ECO:0000256" key="4">
    <source>
        <dbReference type="ARBA" id="ARBA00023033"/>
    </source>
</evidence>
<dbReference type="PANTHER" id="PTHR42847:SF4">
    <property type="entry name" value="ALKANESULFONATE MONOOXYGENASE-RELATED"/>
    <property type="match status" value="1"/>
</dbReference>
<keyword evidence="3" id="KW-0560">Oxidoreductase</keyword>
<evidence type="ECO:0000259" key="5">
    <source>
        <dbReference type="Pfam" id="PF00296"/>
    </source>
</evidence>
<dbReference type="InterPro" id="IPR036661">
    <property type="entry name" value="Luciferase-like_sf"/>
</dbReference>
<accession>A0ABD6AWU4</accession>
<dbReference type="SUPFAM" id="SSF51679">
    <property type="entry name" value="Bacterial luciferase-like"/>
    <property type="match status" value="1"/>
</dbReference>
<name>A0ABD6AWU4_9EURY</name>
<dbReference type="Pfam" id="PF00296">
    <property type="entry name" value="Bac_luciferase"/>
    <property type="match status" value="1"/>
</dbReference>
<dbReference type="InterPro" id="IPR050172">
    <property type="entry name" value="SsuD_RutA_monooxygenase"/>
</dbReference>
<keyword evidence="1" id="KW-0285">Flavoprotein</keyword>
<keyword evidence="4" id="KW-0503">Monooxygenase</keyword>
<gene>
    <name evidence="6" type="ORF">ACFSBT_13795</name>
</gene>
<dbReference type="Proteomes" id="UP001597187">
    <property type="component" value="Unassembled WGS sequence"/>
</dbReference>
<reference evidence="6 7" key="1">
    <citation type="journal article" date="2019" name="Int. J. Syst. Evol. Microbiol.">
        <title>The Global Catalogue of Microorganisms (GCM) 10K type strain sequencing project: providing services to taxonomists for standard genome sequencing and annotation.</title>
        <authorList>
            <consortium name="The Broad Institute Genomics Platform"/>
            <consortium name="The Broad Institute Genome Sequencing Center for Infectious Disease"/>
            <person name="Wu L."/>
            <person name="Ma J."/>
        </authorList>
    </citation>
    <scope>NUCLEOTIDE SEQUENCE [LARGE SCALE GENOMIC DNA]</scope>
    <source>
        <strain evidence="6 7">CGMCC 1.12563</strain>
    </source>
</reference>
<dbReference type="EMBL" id="JBHUDC010000007">
    <property type="protein sequence ID" value="MFD1514350.1"/>
    <property type="molecule type" value="Genomic_DNA"/>
</dbReference>
<sequence length="316" mass="34701">MEFMVNVPTCVGSSEYSTLAFCEELNWPDQCDFGVAMEGLGFDGLAVPDHIQAGNGPTSECLVTTTALAGVTETMTLYPKTINNHLRHGPLLAKATAMLDVVSDGRLALGMGAGWKEDEARAFGYDWPDAPARLRELEETIEVLKALWTGDDVTFDGEYVQVAGADGRPHPVQDPHPPIMVGGGGEEFTLRITAKHADVWNYWGPVDLMAHKLDVLESHCDTYDRDYDAITKSWFARCLVRETDAEVQELLDAVPRFKPENIDDTEFALVGTPEEIIADVERFQALGIEEVVVEFVDFPETTGAALFAEEVAPAFD</sequence>
<proteinExistence type="predicted"/>
<comment type="caution">
    <text evidence="6">The sequence shown here is derived from an EMBL/GenBank/DDBJ whole genome shotgun (WGS) entry which is preliminary data.</text>
</comment>
<dbReference type="RefSeq" id="WP_250874320.1">
    <property type="nucleotide sequence ID" value="NZ_JALXFV010000007.1"/>
</dbReference>
<evidence type="ECO:0000256" key="1">
    <source>
        <dbReference type="ARBA" id="ARBA00022630"/>
    </source>
</evidence>
<dbReference type="PANTHER" id="PTHR42847">
    <property type="entry name" value="ALKANESULFONATE MONOOXYGENASE"/>
    <property type="match status" value="1"/>
</dbReference>
<organism evidence="6 7">
    <name type="scientific">Halomarina rubra</name>
    <dbReference type="NCBI Taxonomy" id="2071873"/>
    <lineage>
        <taxon>Archaea</taxon>
        <taxon>Methanobacteriati</taxon>
        <taxon>Methanobacteriota</taxon>
        <taxon>Stenosarchaea group</taxon>
        <taxon>Halobacteria</taxon>
        <taxon>Halobacteriales</taxon>
        <taxon>Natronomonadaceae</taxon>
        <taxon>Halomarina</taxon>
    </lineage>
</organism>
<dbReference type="InterPro" id="IPR011251">
    <property type="entry name" value="Luciferase-like_dom"/>
</dbReference>
<protein>
    <submittedName>
        <fullName evidence="6">LLM class flavin-dependent oxidoreductase</fullName>
    </submittedName>
</protein>
<dbReference type="GO" id="GO:0004497">
    <property type="term" value="F:monooxygenase activity"/>
    <property type="evidence" value="ECO:0007669"/>
    <property type="project" value="UniProtKB-KW"/>
</dbReference>
<keyword evidence="2" id="KW-0288">FMN</keyword>
<evidence type="ECO:0000313" key="7">
    <source>
        <dbReference type="Proteomes" id="UP001597187"/>
    </source>
</evidence>
<keyword evidence="7" id="KW-1185">Reference proteome</keyword>
<feature type="domain" description="Luciferase-like" evidence="5">
    <location>
        <begin position="1"/>
        <end position="253"/>
    </location>
</feature>
<evidence type="ECO:0000256" key="3">
    <source>
        <dbReference type="ARBA" id="ARBA00023002"/>
    </source>
</evidence>
<evidence type="ECO:0000256" key="2">
    <source>
        <dbReference type="ARBA" id="ARBA00022643"/>
    </source>
</evidence>
<dbReference type="AlphaFoldDB" id="A0ABD6AWU4"/>
<dbReference type="Gene3D" id="3.20.20.30">
    <property type="entry name" value="Luciferase-like domain"/>
    <property type="match status" value="1"/>
</dbReference>